<evidence type="ECO:0000313" key="9">
    <source>
        <dbReference type="EMBL" id="MDI9234867.1"/>
    </source>
</evidence>
<accession>A0ABT6X9Q3</accession>
<dbReference type="Gene3D" id="2.60.130.10">
    <property type="entry name" value="Aromatic compound dioxygenase"/>
    <property type="match status" value="1"/>
</dbReference>
<dbReference type="InterPro" id="IPR050770">
    <property type="entry name" value="Intradiol_RC_Dioxygenase"/>
</dbReference>
<evidence type="ECO:0000313" key="10">
    <source>
        <dbReference type="Proteomes" id="UP001431902"/>
    </source>
</evidence>
<feature type="domain" description="Intradiol ring-cleavage dioxygenases" evidence="7">
    <location>
        <begin position="131"/>
        <end position="293"/>
    </location>
</feature>
<dbReference type="Proteomes" id="UP001431902">
    <property type="component" value="Unassembled WGS sequence"/>
</dbReference>
<keyword evidence="10" id="KW-1185">Reference proteome</keyword>
<evidence type="ECO:0000256" key="1">
    <source>
        <dbReference type="ARBA" id="ARBA00001965"/>
    </source>
</evidence>
<evidence type="ECO:0000256" key="6">
    <source>
        <dbReference type="ARBA" id="ARBA00023004"/>
    </source>
</evidence>
<comment type="caution">
    <text evidence="9">The sequence shown here is derived from an EMBL/GenBank/DDBJ whole genome shotgun (WGS) entry which is preliminary data.</text>
</comment>
<dbReference type="EMBL" id="JASGBH010000010">
    <property type="protein sequence ID" value="MDI9234867.1"/>
    <property type="molecule type" value="Genomic_DNA"/>
</dbReference>
<organism evidence="9 10">
    <name type="scientific">Limnohabitans lacus</name>
    <dbReference type="NCBI Taxonomy" id="3045173"/>
    <lineage>
        <taxon>Bacteria</taxon>
        <taxon>Pseudomonadati</taxon>
        <taxon>Pseudomonadota</taxon>
        <taxon>Betaproteobacteria</taxon>
        <taxon>Burkholderiales</taxon>
        <taxon>Comamonadaceae</taxon>
        <taxon>Limnohabitans</taxon>
    </lineage>
</organism>
<dbReference type="GO" id="GO:0051213">
    <property type="term" value="F:dioxygenase activity"/>
    <property type="evidence" value="ECO:0007669"/>
    <property type="project" value="UniProtKB-KW"/>
</dbReference>
<dbReference type="InterPro" id="IPR015889">
    <property type="entry name" value="Intradiol_dOase_core"/>
</dbReference>
<dbReference type="Pfam" id="PF00775">
    <property type="entry name" value="Dioxygenase_C"/>
    <property type="match status" value="1"/>
</dbReference>
<name>A0ABT6X9Q3_9BURK</name>
<evidence type="ECO:0000256" key="3">
    <source>
        <dbReference type="ARBA" id="ARBA00022723"/>
    </source>
</evidence>
<dbReference type="SUPFAM" id="SSF49482">
    <property type="entry name" value="Aromatic compound dioxygenase"/>
    <property type="match status" value="1"/>
</dbReference>
<protein>
    <submittedName>
        <fullName evidence="9">Dioxygenase</fullName>
    </submittedName>
</protein>
<dbReference type="PANTHER" id="PTHR33711">
    <property type="entry name" value="DIOXYGENASE, PUTATIVE (AFU_ORTHOLOGUE AFUA_2G02910)-RELATED"/>
    <property type="match status" value="1"/>
</dbReference>
<keyword evidence="3" id="KW-0479">Metal-binding</keyword>
<dbReference type="PANTHER" id="PTHR33711:SF7">
    <property type="entry name" value="INTRADIOL RING-CLEAVAGE DIOXYGENASES DOMAIN-CONTAINING PROTEIN-RELATED"/>
    <property type="match status" value="1"/>
</dbReference>
<keyword evidence="5" id="KW-0560">Oxidoreductase</keyword>
<dbReference type="InterPro" id="IPR000627">
    <property type="entry name" value="Intradiol_dOase_C"/>
</dbReference>
<dbReference type="InterPro" id="IPR007535">
    <property type="entry name" value="Catechol_dOase_N"/>
</dbReference>
<evidence type="ECO:0000256" key="5">
    <source>
        <dbReference type="ARBA" id="ARBA00023002"/>
    </source>
</evidence>
<reference evidence="9" key="1">
    <citation type="submission" date="2023-05" db="EMBL/GenBank/DDBJ databases">
        <title>Limnohabitans sp. strain HM2-2 Genome sequencing and assembly.</title>
        <authorList>
            <person name="Jung Y."/>
        </authorList>
    </citation>
    <scope>NUCLEOTIDE SEQUENCE</scope>
    <source>
        <strain evidence="9">HM2-2</strain>
    </source>
</reference>
<keyword evidence="4 9" id="KW-0223">Dioxygenase</keyword>
<proteinExistence type="inferred from homology"/>
<dbReference type="Pfam" id="PF04444">
    <property type="entry name" value="Dioxygenase_N"/>
    <property type="match status" value="1"/>
</dbReference>
<evidence type="ECO:0000259" key="8">
    <source>
        <dbReference type="Pfam" id="PF04444"/>
    </source>
</evidence>
<sequence>MSDTPNTTEHRYDALHLITEEVLARYSKTPDPRLRELMLSLIKHIHSFAKEVKLTAEEWAFTMSFLEETGKWCSPGRNEFMIFSDAFGLSMLTVTQDYPRPEHATEPTLVGPFLLENAPQFAMGADISAGAAGTPMYAQGQILDIHGQPVANAVIDVWHSDDRGLYDVQDGIEENGPWARAVLTTGADGRYSFWSVLPVDYPVPQDGTAIQMLKATTGRSWRPAHLHFRIQAPGQRPLITHIFDRTSQNLYSDAVFGVRPSLIADFVPQKPGPAPDGKTMDRDFFTLQYNFVMTDALK</sequence>
<dbReference type="RefSeq" id="WP_283225209.1">
    <property type="nucleotide sequence ID" value="NZ_JASGBH010000010.1"/>
</dbReference>
<comment type="similarity">
    <text evidence="2">Belongs to the intradiol ring-cleavage dioxygenase family.</text>
</comment>
<evidence type="ECO:0000259" key="7">
    <source>
        <dbReference type="Pfam" id="PF00775"/>
    </source>
</evidence>
<gene>
    <name evidence="9" type="ORF">QLQ16_13600</name>
</gene>
<evidence type="ECO:0000256" key="4">
    <source>
        <dbReference type="ARBA" id="ARBA00022964"/>
    </source>
</evidence>
<feature type="domain" description="Catechol dioxygenase N-terminal" evidence="8">
    <location>
        <begin position="31"/>
        <end position="104"/>
    </location>
</feature>
<evidence type="ECO:0000256" key="2">
    <source>
        <dbReference type="ARBA" id="ARBA00007825"/>
    </source>
</evidence>
<keyword evidence="6" id="KW-0408">Iron</keyword>
<comment type="cofactor">
    <cofactor evidence="1">
        <name>Fe(3+)</name>
        <dbReference type="ChEBI" id="CHEBI:29034"/>
    </cofactor>
</comment>